<dbReference type="OrthoDB" id="5835829at2759"/>
<dbReference type="Proteomes" id="UP000886520">
    <property type="component" value="Chromosome 4"/>
</dbReference>
<dbReference type="EMBL" id="JABFUD020000004">
    <property type="protein sequence ID" value="KAI5081441.1"/>
    <property type="molecule type" value="Genomic_DNA"/>
</dbReference>
<feature type="region of interest" description="Disordered" evidence="1">
    <location>
        <begin position="17"/>
        <end position="50"/>
    </location>
</feature>
<keyword evidence="3" id="KW-1185">Reference proteome</keyword>
<accession>A0A9D4V912</accession>
<organism evidence="2 3">
    <name type="scientific">Adiantum capillus-veneris</name>
    <name type="common">Maidenhair fern</name>
    <dbReference type="NCBI Taxonomy" id="13818"/>
    <lineage>
        <taxon>Eukaryota</taxon>
        <taxon>Viridiplantae</taxon>
        <taxon>Streptophyta</taxon>
        <taxon>Embryophyta</taxon>
        <taxon>Tracheophyta</taxon>
        <taxon>Polypodiopsida</taxon>
        <taxon>Polypodiidae</taxon>
        <taxon>Polypodiales</taxon>
        <taxon>Pteridineae</taxon>
        <taxon>Pteridaceae</taxon>
        <taxon>Vittarioideae</taxon>
        <taxon>Adiantum</taxon>
    </lineage>
</organism>
<name>A0A9D4V912_ADICA</name>
<dbReference type="AlphaFoldDB" id="A0A9D4V912"/>
<sequence>AHNPLCIRALLGGTRESHHGNALPHALKGGVPTTMREKSTNGGVGEHLGLGSPRDDEAGALSFFYCLLGEAAIQFPLKRDSDLPSAHNPLCIRALLGGTRASHHGNALPHALKGGVPTTMREKSTNGGVGEHLGLGSPRDDEAGALVDGAI</sequence>
<proteinExistence type="predicted"/>
<comment type="caution">
    <text evidence="2">The sequence shown here is derived from an EMBL/GenBank/DDBJ whole genome shotgun (WGS) entry which is preliminary data.</text>
</comment>
<reference evidence="2" key="1">
    <citation type="submission" date="2021-01" db="EMBL/GenBank/DDBJ databases">
        <title>Adiantum capillus-veneris genome.</title>
        <authorList>
            <person name="Fang Y."/>
            <person name="Liao Q."/>
        </authorList>
    </citation>
    <scope>NUCLEOTIDE SEQUENCE</scope>
    <source>
        <strain evidence="2">H3</strain>
        <tissue evidence="2">Leaf</tissue>
    </source>
</reference>
<gene>
    <name evidence="2" type="ORF">GOP47_0004624</name>
</gene>
<feature type="non-terminal residue" evidence="2">
    <location>
        <position position="1"/>
    </location>
</feature>
<protein>
    <submittedName>
        <fullName evidence="2">Uncharacterized protein</fullName>
    </submittedName>
</protein>
<evidence type="ECO:0000313" key="2">
    <source>
        <dbReference type="EMBL" id="KAI5081441.1"/>
    </source>
</evidence>
<evidence type="ECO:0000313" key="3">
    <source>
        <dbReference type="Proteomes" id="UP000886520"/>
    </source>
</evidence>
<evidence type="ECO:0000256" key="1">
    <source>
        <dbReference type="SAM" id="MobiDB-lite"/>
    </source>
</evidence>
<feature type="region of interest" description="Disordered" evidence="1">
    <location>
        <begin position="106"/>
        <end position="151"/>
    </location>
</feature>